<keyword evidence="2" id="KW-0812">Transmembrane</keyword>
<evidence type="ECO:0000256" key="2">
    <source>
        <dbReference type="SAM" id="Phobius"/>
    </source>
</evidence>
<dbReference type="Proteomes" id="UP000663862">
    <property type="component" value="Unassembled WGS sequence"/>
</dbReference>
<reference evidence="3" key="1">
    <citation type="submission" date="2021-02" db="EMBL/GenBank/DDBJ databases">
        <authorList>
            <person name="Nowell W R."/>
        </authorList>
    </citation>
    <scope>NUCLEOTIDE SEQUENCE</scope>
</reference>
<keyword evidence="2" id="KW-1133">Transmembrane helix</keyword>
<comment type="caution">
    <text evidence="3">The sequence shown here is derived from an EMBL/GenBank/DDBJ whole genome shotgun (WGS) entry which is preliminary data.</text>
</comment>
<name>A0A821F4B6_9BILA</name>
<dbReference type="AlphaFoldDB" id="A0A821F4B6"/>
<protein>
    <submittedName>
        <fullName evidence="3">Uncharacterized protein</fullName>
    </submittedName>
</protein>
<keyword evidence="2" id="KW-0472">Membrane</keyword>
<dbReference type="EMBL" id="CAJOBQ010004800">
    <property type="protein sequence ID" value="CAF4644107.1"/>
    <property type="molecule type" value="Genomic_DNA"/>
</dbReference>
<evidence type="ECO:0000256" key="1">
    <source>
        <dbReference type="SAM" id="MobiDB-lite"/>
    </source>
</evidence>
<feature type="transmembrane region" description="Helical" evidence="2">
    <location>
        <begin position="74"/>
        <end position="99"/>
    </location>
</feature>
<evidence type="ECO:0000313" key="3">
    <source>
        <dbReference type="EMBL" id="CAF4644107.1"/>
    </source>
</evidence>
<gene>
    <name evidence="3" type="ORF">TSG867_LOCUS30370</name>
</gene>
<proteinExistence type="predicted"/>
<accession>A0A821F4B6</accession>
<feature type="region of interest" description="Disordered" evidence="1">
    <location>
        <begin position="116"/>
        <end position="160"/>
    </location>
</feature>
<organism evidence="3 4">
    <name type="scientific">Rotaria socialis</name>
    <dbReference type="NCBI Taxonomy" id="392032"/>
    <lineage>
        <taxon>Eukaryota</taxon>
        <taxon>Metazoa</taxon>
        <taxon>Spiralia</taxon>
        <taxon>Gnathifera</taxon>
        <taxon>Rotifera</taxon>
        <taxon>Eurotatoria</taxon>
        <taxon>Bdelloidea</taxon>
        <taxon>Philodinida</taxon>
        <taxon>Philodinidae</taxon>
        <taxon>Rotaria</taxon>
    </lineage>
</organism>
<feature type="non-terminal residue" evidence="3">
    <location>
        <position position="1"/>
    </location>
</feature>
<evidence type="ECO:0000313" key="4">
    <source>
        <dbReference type="Proteomes" id="UP000663862"/>
    </source>
</evidence>
<sequence>GNESETNRTIYFALDNIELYAFNCSVLNIQIDSTTPNPVTEPSSAPDATSGVTVTALTTVAESKNSSANINLPLILGLSLGLGIPFVVSVTVGIVYYFAVHRAKINEVKPISETRTTKKTRTTKNGATTKKTADVTNEIPMESRKTRTTKKKTADASDII</sequence>